<evidence type="ECO:0000313" key="4">
    <source>
        <dbReference type="EMBL" id="CAL8089327.1"/>
    </source>
</evidence>
<protein>
    <submittedName>
        <fullName evidence="4">Uncharacterized protein</fullName>
    </submittedName>
</protein>
<evidence type="ECO:0000313" key="5">
    <source>
        <dbReference type="Proteomes" id="UP001642540"/>
    </source>
</evidence>
<feature type="region of interest" description="Disordered" evidence="2">
    <location>
        <begin position="461"/>
        <end position="485"/>
    </location>
</feature>
<feature type="compositionally biased region" description="Polar residues" evidence="2">
    <location>
        <begin position="83"/>
        <end position="115"/>
    </location>
</feature>
<organism evidence="4 5">
    <name type="scientific">Orchesella dallaii</name>
    <dbReference type="NCBI Taxonomy" id="48710"/>
    <lineage>
        <taxon>Eukaryota</taxon>
        <taxon>Metazoa</taxon>
        <taxon>Ecdysozoa</taxon>
        <taxon>Arthropoda</taxon>
        <taxon>Hexapoda</taxon>
        <taxon>Collembola</taxon>
        <taxon>Entomobryomorpha</taxon>
        <taxon>Entomobryoidea</taxon>
        <taxon>Orchesellidae</taxon>
        <taxon>Orchesellinae</taxon>
        <taxon>Orchesella</taxon>
    </lineage>
</organism>
<keyword evidence="1" id="KW-0175">Coiled coil</keyword>
<reference evidence="4 5" key="1">
    <citation type="submission" date="2024-08" db="EMBL/GenBank/DDBJ databases">
        <authorList>
            <person name="Cucini C."/>
            <person name="Frati F."/>
        </authorList>
    </citation>
    <scope>NUCLEOTIDE SEQUENCE [LARGE SCALE GENOMIC DNA]</scope>
</reference>
<accession>A0ABP1Q8L0</accession>
<dbReference type="Gene3D" id="1.20.58.70">
    <property type="match status" value="1"/>
</dbReference>
<name>A0ABP1Q8L0_9HEXA</name>
<feature type="coiled-coil region" evidence="1">
    <location>
        <begin position="404"/>
        <end position="431"/>
    </location>
</feature>
<feature type="compositionally biased region" description="Polar residues" evidence="2">
    <location>
        <begin position="195"/>
        <end position="209"/>
    </location>
</feature>
<proteinExistence type="predicted"/>
<keyword evidence="3" id="KW-0472">Membrane</keyword>
<evidence type="ECO:0000256" key="3">
    <source>
        <dbReference type="SAM" id="Phobius"/>
    </source>
</evidence>
<keyword evidence="3" id="KW-0812">Transmembrane</keyword>
<keyword evidence="3" id="KW-1133">Transmembrane helix</keyword>
<keyword evidence="5" id="KW-1185">Reference proteome</keyword>
<sequence length="485" mass="52469">MSLLPTTRINTLVSSTSNGVGDPSIPGQDEDILLVDFQPVVVVPNCNQVLSSPSTATTTPMYPIPPPGSLLPGAHMVGINHHPSISSDGITTPHSATGSSGKTHNPNNFSLVSLSNHHAHHNNNTSREESDLNYPQYHPHLPHTTTATAVTQANLPYDENDEFAKHQALSQPTYMMNKRRSRRFITRDNHMWDNSNHVGHHLQQPQPHMSSSLSSSEDSDTGFLMGTRKTAYTRRSVQRVVDPHPPPVVGGNGSPSASTGLLPNLGNRKRVRRRRPSARNRKPVNSQRDKIPNPGDVLSFCCCLCDDDQPSHSSNRSSNASSFKNRYFRLACLVIIIIVIAVLASITVSLQRKVESLDGNLKKLDQAMGSPLLSDSSNGANKTPKSTESFETLLAANNALNTTVINLKAQLDQISGKLQDLQKQLNAATSKPDAVAEVRGDLAKLGSRVEELSSIVKEKLKDATQNANGKENGAANEAKPTASTS</sequence>
<dbReference type="Proteomes" id="UP001642540">
    <property type="component" value="Unassembled WGS sequence"/>
</dbReference>
<feature type="compositionally biased region" description="Low complexity" evidence="2">
    <location>
        <begin position="466"/>
        <end position="479"/>
    </location>
</feature>
<gene>
    <name evidence="4" type="ORF">ODALV1_LOCUS7336</name>
</gene>
<feature type="compositionally biased region" description="Basic residues" evidence="2">
    <location>
        <begin position="267"/>
        <end position="282"/>
    </location>
</feature>
<evidence type="ECO:0000256" key="1">
    <source>
        <dbReference type="SAM" id="Coils"/>
    </source>
</evidence>
<feature type="region of interest" description="Disordered" evidence="2">
    <location>
        <begin position="80"/>
        <end position="142"/>
    </location>
</feature>
<evidence type="ECO:0000256" key="2">
    <source>
        <dbReference type="SAM" id="MobiDB-lite"/>
    </source>
</evidence>
<dbReference type="EMBL" id="CAXLJM020000023">
    <property type="protein sequence ID" value="CAL8089327.1"/>
    <property type="molecule type" value="Genomic_DNA"/>
</dbReference>
<feature type="transmembrane region" description="Helical" evidence="3">
    <location>
        <begin position="327"/>
        <end position="350"/>
    </location>
</feature>
<comment type="caution">
    <text evidence="4">The sequence shown here is derived from an EMBL/GenBank/DDBJ whole genome shotgun (WGS) entry which is preliminary data.</text>
</comment>
<feature type="region of interest" description="Disordered" evidence="2">
    <location>
        <begin position="195"/>
        <end position="292"/>
    </location>
</feature>